<reference evidence="1 2" key="1">
    <citation type="submission" date="2023-04" db="EMBL/GenBank/DDBJ databases">
        <title>Genome of Basidiobolus ranarum AG-B5.</title>
        <authorList>
            <person name="Stajich J.E."/>
            <person name="Carter-House D."/>
            <person name="Gryganskyi A."/>
        </authorList>
    </citation>
    <scope>NUCLEOTIDE SEQUENCE [LARGE SCALE GENOMIC DNA]</scope>
    <source>
        <strain evidence="1 2">AG-B5</strain>
    </source>
</reference>
<organism evidence="1 2">
    <name type="scientific">Basidiobolus ranarum</name>
    <dbReference type="NCBI Taxonomy" id="34480"/>
    <lineage>
        <taxon>Eukaryota</taxon>
        <taxon>Fungi</taxon>
        <taxon>Fungi incertae sedis</taxon>
        <taxon>Zoopagomycota</taxon>
        <taxon>Entomophthoromycotina</taxon>
        <taxon>Basidiobolomycetes</taxon>
        <taxon>Basidiobolales</taxon>
        <taxon>Basidiobolaceae</taxon>
        <taxon>Basidiobolus</taxon>
    </lineage>
</organism>
<comment type="caution">
    <text evidence="1">The sequence shown here is derived from an EMBL/GenBank/DDBJ whole genome shotgun (WGS) entry which is preliminary data.</text>
</comment>
<gene>
    <name evidence="1" type="ORF">K7432_017522</name>
</gene>
<evidence type="ECO:0000313" key="2">
    <source>
        <dbReference type="Proteomes" id="UP001479436"/>
    </source>
</evidence>
<accession>A0ABR2WD91</accession>
<proteinExistence type="predicted"/>
<keyword evidence="2" id="KW-1185">Reference proteome</keyword>
<protein>
    <submittedName>
        <fullName evidence="1">Uncharacterized protein</fullName>
    </submittedName>
</protein>
<dbReference type="Proteomes" id="UP001479436">
    <property type="component" value="Unassembled WGS sequence"/>
</dbReference>
<sequence length="61" mass="6842">RLKCRVIVGAAQLAGVRVNPGVCNLLDGRVRIGFNDRSRPRYNGGYDHSYGRRSISMSNEY</sequence>
<name>A0ABR2WD91_9FUNG</name>
<dbReference type="EMBL" id="JASJQH010003907">
    <property type="protein sequence ID" value="KAK9759471.1"/>
    <property type="molecule type" value="Genomic_DNA"/>
</dbReference>
<evidence type="ECO:0000313" key="1">
    <source>
        <dbReference type="EMBL" id="KAK9759471.1"/>
    </source>
</evidence>
<feature type="non-terminal residue" evidence="1">
    <location>
        <position position="1"/>
    </location>
</feature>